<sequence length="260" mass="30384">MDRLRFYLVFIIGFVIYFYIDTNFFALILKQIFVITHSKALGHVATYSITLIPLFITVAALHKDYRNIPERLGISNGIWTGTLFALITTLPMLIGFIVKFPLNKELSFDTIIVNTISSAFFEEVIYRAFLFGQLYRYTRLGFFPSVFIGSLLFGSAHLYQGNDINELIGIFVMTFSGSVLFAWIYAEWKFNLWTAIFLHCFMNLYWLIFDVDTNVLGGTYSNFFRFSTIFIAIFCTVIYKINKQFSFEINRKSWWMKRSA</sequence>
<accession>A0ABV0BSD1</accession>
<reference evidence="3 4" key="1">
    <citation type="submission" date="2024-04" db="EMBL/GenBank/DDBJ databases">
        <title>WGS of bacteria from Torrens River.</title>
        <authorList>
            <person name="Wyrsch E.R."/>
            <person name="Drigo B."/>
        </authorList>
    </citation>
    <scope>NUCLEOTIDE SEQUENCE [LARGE SCALE GENOMIC DNA]</scope>
    <source>
        <strain evidence="3 4">TWI391</strain>
    </source>
</reference>
<keyword evidence="3" id="KW-0378">Hydrolase</keyword>
<keyword evidence="4" id="KW-1185">Reference proteome</keyword>
<dbReference type="Pfam" id="PF02517">
    <property type="entry name" value="Rce1-like"/>
    <property type="match status" value="1"/>
</dbReference>
<proteinExistence type="predicted"/>
<name>A0ABV0BSD1_9SPHI</name>
<feature type="domain" description="CAAX prenyl protease 2/Lysostaphin resistance protein A-like" evidence="2">
    <location>
        <begin position="110"/>
        <end position="204"/>
    </location>
</feature>
<dbReference type="Proteomes" id="UP001409291">
    <property type="component" value="Unassembled WGS sequence"/>
</dbReference>
<evidence type="ECO:0000313" key="4">
    <source>
        <dbReference type="Proteomes" id="UP001409291"/>
    </source>
</evidence>
<feature type="transmembrane region" description="Helical" evidence="1">
    <location>
        <begin position="223"/>
        <end position="242"/>
    </location>
</feature>
<comment type="caution">
    <text evidence="3">The sequence shown here is derived from an EMBL/GenBank/DDBJ whole genome shotgun (WGS) entry which is preliminary data.</text>
</comment>
<keyword evidence="1" id="KW-0812">Transmembrane</keyword>
<dbReference type="EC" id="3.4.-.-" evidence="3"/>
<dbReference type="RefSeq" id="WP_183912246.1">
    <property type="nucleotide sequence ID" value="NZ_JBDJLH010000002.1"/>
</dbReference>
<feature type="transmembrane region" description="Helical" evidence="1">
    <location>
        <begin position="192"/>
        <end position="211"/>
    </location>
</feature>
<keyword evidence="1" id="KW-0472">Membrane</keyword>
<evidence type="ECO:0000259" key="2">
    <source>
        <dbReference type="Pfam" id="PF02517"/>
    </source>
</evidence>
<feature type="transmembrane region" description="Helical" evidence="1">
    <location>
        <begin position="110"/>
        <end position="130"/>
    </location>
</feature>
<feature type="transmembrane region" description="Helical" evidence="1">
    <location>
        <begin position="73"/>
        <end position="98"/>
    </location>
</feature>
<evidence type="ECO:0000313" key="3">
    <source>
        <dbReference type="EMBL" id="MEN5377699.1"/>
    </source>
</evidence>
<feature type="transmembrane region" description="Helical" evidence="1">
    <location>
        <begin position="167"/>
        <end position="185"/>
    </location>
</feature>
<protein>
    <submittedName>
        <fullName evidence="3">CPBP family intramembrane glutamic endopeptidase</fullName>
        <ecNumber evidence="3">3.4.-.-</ecNumber>
    </submittedName>
</protein>
<gene>
    <name evidence="3" type="ORF">ABE541_10530</name>
</gene>
<feature type="transmembrane region" description="Helical" evidence="1">
    <location>
        <begin position="142"/>
        <end position="161"/>
    </location>
</feature>
<organism evidence="3 4">
    <name type="scientific">Sphingobacterium kitahiroshimense</name>
    <dbReference type="NCBI Taxonomy" id="470446"/>
    <lineage>
        <taxon>Bacteria</taxon>
        <taxon>Pseudomonadati</taxon>
        <taxon>Bacteroidota</taxon>
        <taxon>Sphingobacteriia</taxon>
        <taxon>Sphingobacteriales</taxon>
        <taxon>Sphingobacteriaceae</taxon>
        <taxon>Sphingobacterium</taxon>
    </lineage>
</organism>
<dbReference type="EMBL" id="JBDJNQ010000004">
    <property type="protein sequence ID" value="MEN5377699.1"/>
    <property type="molecule type" value="Genomic_DNA"/>
</dbReference>
<evidence type="ECO:0000256" key="1">
    <source>
        <dbReference type="SAM" id="Phobius"/>
    </source>
</evidence>
<feature type="transmembrane region" description="Helical" evidence="1">
    <location>
        <begin position="40"/>
        <end position="61"/>
    </location>
</feature>
<dbReference type="GO" id="GO:0016787">
    <property type="term" value="F:hydrolase activity"/>
    <property type="evidence" value="ECO:0007669"/>
    <property type="project" value="UniProtKB-KW"/>
</dbReference>
<keyword evidence="1" id="KW-1133">Transmembrane helix</keyword>
<feature type="transmembrane region" description="Helical" evidence="1">
    <location>
        <begin position="7"/>
        <end position="28"/>
    </location>
</feature>
<dbReference type="InterPro" id="IPR003675">
    <property type="entry name" value="Rce1/LyrA-like_dom"/>
</dbReference>